<dbReference type="Pfam" id="PF01614">
    <property type="entry name" value="IclR_C"/>
    <property type="match status" value="1"/>
</dbReference>
<dbReference type="GO" id="GO:0003700">
    <property type="term" value="F:DNA-binding transcription factor activity"/>
    <property type="evidence" value="ECO:0007669"/>
    <property type="project" value="TreeGrafter"/>
</dbReference>
<evidence type="ECO:0000313" key="6">
    <source>
        <dbReference type="EMBL" id="SIS02024.1"/>
    </source>
</evidence>
<dbReference type="Pfam" id="PF09339">
    <property type="entry name" value="HTH_IclR"/>
    <property type="match status" value="1"/>
</dbReference>
<evidence type="ECO:0000256" key="3">
    <source>
        <dbReference type="ARBA" id="ARBA00023163"/>
    </source>
</evidence>
<dbReference type="PROSITE" id="PS51077">
    <property type="entry name" value="HTH_ICLR"/>
    <property type="match status" value="1"/>
</dbReference>
<dbReference type="PANTHER" id="PTHR30136:SF8">
    <property type="entry name" value="TRANSCRIPTIONAL REGULATORY PROTEIN"/>
    <property type="match status" value="1"/>
</dbReference>
<dbReference type="AlphaFoldDB" id="A0A9X8RDQ2"/>
<dbReference type="InterPro" id="IPR036388">
    <property type="entry name" value="WH-like_DNA-bd_sf"/>
</dbReference>
<dbReference type="SUPFAM" id="SSF55781">
    <property type="entry name" value="GAF domain-like"/>
    <property type="match status" value="1"/>
</dbReference>
<dbReference type="Gene3D" id="1.10.10.10">
    <property type="entry name" value="Winged helix-like DNA-binding domain superfamily/Winged helix DNA-binding domain"/>
    <property type="match status" value="1"/>
</dbReference>
<dbReference type="InterPro" id="IPR029016">
    <property type="entry name" value="GAF-like_dom_sf"/>
</dbReference>
<accession>A0A9X8RDQ2</accession>
<dbReference type="GO" id="GO:0003677">
    <property type="term" value="F:DNA binding"/>
    <property type="evidence" value="ECO:0007669"/>
    <property type="project" value="UniProtKB-KW"/>
</dbReference>
<dbReference type="RefSeq" id="WP_076371774.1">
    <property type="nucleotide sequence ID" value="NZ_FTMX01000009.1"/>
</dbReference>
<dbReference type="InterPro" id="IPR050707">
    <property type="entry name" value="HTH_MetabolicPath_Reg"/>
</dbReference>
<evidence type="ECO:0000259" key="5">
    <source>
        <dbReference type="PROSITE" id="PS51078"/>
    </source>
</evidence>
<dbReference type="InterPro" id="IPR005471">
    <property type="entry name" value="Tscrpt_reg_IclR_N"/>
</dbReference>
<comment type="caution">
    <text evidence="6">The sequence shown here is derived from an EMBL/GenBank/DDBJ whole genome shotgun (WGS) entry which is preliminary data.</text>
</comment>
<keyword evidence="3" id="KW-0804">Transcription</keyword>
<dbReference type="SUPFAM" id="SSF46785">
    <property type="entry name" value="Winged helix' DNA-binding domain"/>
    <property type="match status" value="1"/>
</dbReference>
<protein>
    <submittedName>
        <fullName evidence="6">Transcriptional regulator, IclR family</fullName>
    </submittedName>
</protein>
<dbReference type="Gene3D" id="3.30.450.40">
    <property type="match status" value="1"/>
</dbReference>
<evidence type="ECO:0000256" key="1">
    <source>
        <dbReference type="ARBA" id="ARBA00023015"/>
    </source>
</evidence>
<feature type="domain" description="HTH iclR-type" evidence="4">
    <location>
        <begin position="11"/>
        <end position="72"/>
    </location>
</feature>
<dbReference type="PROSITE" id="PS51078">
    <property type="entry name" value="ICLR_ED"/>
    <property type="match status" value="1"/>
</dbReference>
<dbReference type="Proteomes" id="UP000185829">
    <property type="component" value="Unassembled WGS sequence"/>
</dbReference>
<reference evidence="6 7" key="1">
    <citation type="submission" date="2017-01" db="EMBL/GenBank/DDBJ databases">
        <authorList>
            <person name="Varghese N."/>
            <person name="Submissions S."/>
        </authorList>
    </citation>
    <scope>NUCLEOTIDE SEQUENCE [LARGE SCALE GENOMIC DNA]</scope>
    <source>
        <strain evidence="6 7">RUG2-6</strain>
    </source>
</reference>
<dbReference type="InterPro" id="IPR036390">
    <property type="entry name" value="WH_DNA-bd_sf"/>
</dbReference>
<feature type="domain" description="IclR-ED" evidence="5">
    <location>
        <begin position="73"/>
        <end position="251"/>
    </location>
</feature>
<gene>
    <name evidence="6" type="ORF">SAMN05878482_10994</name>
</gene>
<proteinExistence type="predicted"/>
<dbReference type="EMBL" id="FTMX01000009">
    <property type="protein sequence ID" value="SIS02024.1"/>
    <property type="molecule type" value="Genomic_DNA"/>
</dbReference>
<organism evidence="6 7">
    <name type="scientific">Peribacillus simplex</name>
    <dbReference type="NCBI Taxonomy" id="1478"/>
    <lineage>
        <taxon>Bacteria</taxon>
        <taxon>Bacillati</taxon>
        <taxon>Bacillota</taxon>
        <taxon>Bacilli</taxon>
        <taxon>Bacillales</taxon>
        <taxon>Bacillaceae</taxon>
        <taxon>Peribacillus</taxon>
    </lineage>
</organism>
<sequence>MLEEETKSQGIQSIEVGMQILKKIAEAGKPLSITDIAILCNTSKSKLHRYLTSFVRTGMLEKNQDGKYILGTEIIRLGLKASQKLKVTEIVAPHLMYLKEALNETVALAVWGQNGPFFVSWEESNGPVNIGIKVGSQVSITQSAAGLIFAAFLPNKVTEKKINQELNKFSIELEKFQSTIDFIKANKYAYVKGTTITGISAIASPIFDRSSKLVATLTIVGLENSLDTSENSKAVNILKERSAMISEFLGWNGIFIK</sequence>
<keyword evidence="2" id="KW-0238">DNA-binding</keyword>
<dbReference type="SMART" id="SM00346">
    <property type="entry name" value="HTH_ICLR"/>
    <property type="match status" value="1"/>
</dbReference>
<dbReference type="PANTHER" id="PTHR30136">
    <property type="entry name" value="HELIX-TURN-HELIX TRANSCRIPTIONAL REGULATOR, ICLR FAMILY"/>
    <property type="match status" value="1"/>
</dbReference>
<keyword evidence="1" id="KW-0805">Transcription regulation</keyword>
<evidence type="ECO:0000259" key="4">
    <source>
        <dbReference type="PROSITE" id="PS51077"/>
    </source>
</evidence>
<name>A0A9X8RDQ2_9BACI</name>
<dbReference type="GO" id="GO:0045892">
    <property type="term" value="P:negative regulation of DNA-templated transcription"/>
    <property type="evidence" value="ECO:0007669"/>
    <property type="project" value="TreeGrafter"/>
</dbReference>
<evidence type="ECO:0000256" key="2">
    <source>
        <dbReference type="ARBA" id="ARBA00023125"/>
    </source>
</evidence>
<dbReference type="InterPro" id="IPR014757">
    <property type="entry name" value="Tscrpt_reg_IclR_C"/>
</dbReference>
<evidence type="ECO:0000313" key="7">
    <source>
        <dbReference type="Proteomes" id="UP000185829"/>
    </source>
</evidence>